<comment type="caution">
    <text evidence="6">The sequence shown here is derived from an EMBL/GenBank/DDBJ whole genome shotgun (WGS) entry which is preliminary data.</text>
</comment>
<feature type="domain" description="Beta-ketoacyl-[acyl-carrier-protein] synthase III C-terminal" evidence="4">
    <location>
        <begin position="261"/>
        <end position="349"/>
    </location>
</feature>
<feature type="domain" description="Beta-ketoacyl-[acyl-carrier-protein] synthase III N-terminal" evidence="5">
    <location>
        <begin position="133"/>
        <end position="210"/>
    </location>
</feature>
<proteinExistence type="predicted"/>
<dbReference type="InterPro" id="IPR013747">
    <property type="entry name" value="ACP_syn_III_C"/>
</dbReference>
<dbReference type="SUPFAM" id="SSF53901">
    <property type="entry name" value="Thiolase-like"/>
    <property type="match status" value="1"/>
</dbReference>
<keyword evidence="2" id="KW-0808">Transferase</keyword>
<dbReference type="Gene3D" id="3.40.47.10">
    <property type="match status" value="1"/>
</dbReference>
<dbReference type="Pfam" id="PF08545">
    <property type="entry name" value="ACP_syn_III"/>
    <property type="match status" value="1"/>
</dbReference>
<dbReference type="InterPro" id="IPR016039">
    <property type="entry name" value="Thiolase-like"/>
</dbReference>
<evidence type="ECO:0000259" key="4">
    <source>
        <dbReference type="Pfam" id="PF08541"/>
    </source>
</evidence>
<reference evidence="6" key="1">
    <citation type="submission" date="2024-05" db="EMBL/GenBank/DDBJ databases">
        <title>Whole genome shotgun sequence of Streptomyces daghestanicus NBRC 12762.</title>
        <authorList>
            <person name="Komaki H."/>
            <person name="Tamura T."/>
        </authorList>
    </citation>
    <scope>NUCLEOTIDE SEQUENCE</scope>
    <source>
        <strain evidence="6">NBRC 12762</strain>
    </source>
</reference>
<dbReference type="InterPro" id="IPR013751">
    <property type="entry name" value="ACP_syn_III_N"/>
</dbReference>
<keyword evidence="1" id="KW-0963">Cytoplasm</keyword>
<evidence type="ECO:0000313" key="7">
    <source>
        <dbReference type="Proteomes" id="UP001052655"/>
    </source>
</evidence>
<accession>A0ABQ3QBD0</accession>
<dbReference type="PANTHER" id="PTHR34069">
    <property type="entry name" value="3-OXOACYL-[ACYL-CARRIER-PROTEIN] SYNTHASE 3"/>
    <property type="match status" value="1"/>
</dbReference>
<evidence type="ECO:0000256" key="1">
    <source>
        <dbReference type="ARBA" id="ARBA00022490"/>
    </source>
</evidence>
<dbReference type="EMBL" id="BNDX01000016">
    <property type="protein sequence ID" value="GHI34539.1"/>
    <property type="molecule type" value="Genomic_DNA"/>
</dbReference>
<sequence>MASIKVFLLHAGMSETGVSGMEIAMRGIGYQVGGGKELNADAAVRLGLDRDWLVQRTGIRARRMCAEGEDASTLAADALGKALRSAGLEADRLGQETVLVHIENGFVNLAPPAAVALAARTGLTDVRVLGVDGVCSEPMTVLDLASSLFETGRADRVVLSAAFDYERVLDPTDAGTVGLFGAGACAVVLEPAAADDPRRFTLLGTAWRTDAQGAGLGVIPVRRLHRDARGVHIDAGFYAMDGQGLTRIGLRAVPLVYQDVLRRAAWRPDDFDLVIAHQPNVKLLEILMRKLEIPMRMVPTPVEELGNMGPASLLINLAIAMEKGLIKNGTKVMLLAFGLGFSCGAAAIEFHSDFSLRQGSAGK</sequence>
<organism evidence="6 7">
    <name type="scientific">Streptomyces daghestanicus</name>
    <dbReference type="NCBI Taxonomy" id="66885"/>
    <lineage>
        <taxon>Bacteria</taxon>
        <taxon>Bacillati</taxon>
        <taxon>Actinomycetota</taxon>
        <taxon>Actinomycetes</taxon>
        <taxon>Kitasatosporales</taxon>
        <taxon>Streptomycetaceae</taxon>
        <taxon>Streptomyces</taxon>
    </lineage>
</organism>
<dbReference type="Pfam" id="PF08541">
    <property type="entry name" value="ACP_syn_III_C"/>
    <property type="match status" value="1"/>
</dbReference>
<dbReference type="Proteomes" id="UP001052655">
    <property type="component" value="Unassembled WGS sequence"/>
</dbReference>
<keyword evidence="7" id="KW-1185">Reference proteome</keyword>
<evidence type="ECO:0000256" key="3">
    <source>
        <dbReference type="ARBA" id="ARBA00023315"/>
    </source>
</evidence>
<evidence type="ECO:0000256" key="2">
    <source>
        <dbReference type="ARBA" id="ARBA00022679"/>
    </source>
</evidence>
<gene>
    <name evidence="6" type="primary">fabH</name>
    <name evidence="6" type="ORF">Sdagh_62690</name>
</gene>
<protein>
    <submittedName>
        <fullName evidence="6">3-oxoacyl-[acyl-carrier-protein] synthase 3</fullName>
    </submittedName>
</protein>
<evidence type="ECO:0000313" key="6">
    <source>
        <dbReference type="EMBL" id="GHI34539.1"/>
    </source>
</evidence>
<keyword evidence="3" id="KW-0012">Acyltransferase</keyword>
<dbReference type="PANTHER" id="PTHR34069:SF2">
    <property type="entry name" value="BETA-KETOACYL-[ACYL-CARRIER-PROTEIN] SYNTHASE III"/>
    <property type="match status" value="1"/>
</dbReference>
<name>A0ABQ3QBD0_9ACTN</name>
<evidence type="ECO:0000259" key="5">
    <source>
        <dbReference type="Pfam" id="PF08545"/>
    </source>
</evidence>